<reference evidence="1 2" key="1">
    <citation type="submission" date="2019-03" db="EMBL/GenBank/DDBJ databases">
        <title>Genomic Encyclopedia of Type Strains, Phase IV (KMG-IV): sequencing the most valuable type-strain genomes for metagenomic binning, comparative biology and taxonomic classification.</title>
        <authorList>
            <person name="Goeker M."/>
        </authorList>
    </citation>
    <scope>NUCLEOTIDE SEQUENCE [LARGE SCALE GENOMIC DNA]</scope>
    <source>
        <strain evidence="1 2">DSM 26377</strain>
    </source>
</reference>
<organism evidence="1 2">
    <name type="scientific">Panacagrimonas perspica</name>
    <dbReference type="NCBI Taxonomy" id="381431"/>
    <lineage>
        <taxon>Bacteria</taxon>
        <taxon>Pseudomonadati</taxon>
        <taxon>Pseudomonadota</taxon>
        <taxon>Gammaproteobacteria</taxon>
        <taxon>Nevskiales</taxon>
        <taxon>Nevskiaceae</taxon>
        <taxon>Panacagrimonas</taxon>
    </lineage>
</organism>
<dbReference type="OrthoDB" id="7057642at2"/>
<accession>A0A4S3KAZ3</accession>
<dbReference type="AlphaFoldDB" id="A0A4S3KAZ3"/>
<dbReference type="Pfam" id="PF11161">
    <property type="entry name" value="DUF2944"/>
    <property type="match status" value="1"/>
</dbReference>
<protein>
    <submittedName>
        <fullName evidence="1">DUF2946 family protein</fullName>
    </submittedName>
</protein>
<dbReference type="RefSeq" id="WP_133881112.1">
    <property type="nucleotide sequence ID" value="NZ_MWIN01000001.1"/>
</dbReference>
<sequence length="190" mass="20995">MPFESWVERALDKWPNVPALYGWLSLDRRGRWRIRGETISRPQIVETIGANYAADARGCWFFQNGPQRGYMNLEWMPFVLRRGEGDLLMTHNGRPVEQLRSAYLDEEGSLLIATEHGAGGVDSNDLDGVLAHLHADDGSDVEDCLLAALATPGGSATRLRLSIGGQSLPVERLDDRDAPAALGFVREPQP</sequence>
<dbReference type="EMBL" id="SOBT01000008">
    <property type="protein sequence ID" value="TDU32628.1"/>
    <property type="molecule type" value="Genomic_DNA"/>
</dbReference>
<evidence type="ECO:0000313" key="1">
    <source>
        <dbReference type="EMBL" id="TDU32628.1"/>
    </source>
</evidence>
<proteinExistence type="predicted"/>
<name>A0A4S3KAZ3_9GAMM</name>
<comment type="caution">
    <text evidence="1">The sequence shown here is derived from an EMBL/GenBank/DDBJ whole genome shotgun (WGS) entry which is preliminary data.</text>
</comment>
<keyword evidence="2" id="KW-1185">Reference proteome</keyword>
<dbReference type="InterPro" id="IPR021332">
    <property type="entry name" value="DUF2944"/>
</dbReference>
<dbReference type="Proteomes" id="UP000295341">
    <property type="component" value="Unassembled WGS sequence"/>
</dbReference>
<evidence type="ECO:0000313" key="2">
    <source>
        <dbReference type="Proteomes" id="UP000295341"/>
    </source>
</evidence>
<gene>
    <name evidence="1" type="ORF">DFR24_2026</name>
</gene>